<evidence type="ECO:0000313" key="2">
    <source>
        <dbReference type="Proteomes" id="UP001055439"/>
    </source>
</evidence>
<organism evidence="1 2">
    <name type="scientific">Musa troglodytarum</name>
    <name type="common">fe'i banana</name>
    <dbReference type="NCBI Taxonomy" id="320322"/>
    <lineage>
        <taxon>Eukaryota</taxon>
        <taxon>Viridiplantae</taxon>
        <taxon>Streptophyta</taxon>
        <taxon>Embryophyta</taxon>
        <taxon>Tracheophyta</taxon>
        <taxon>Spermatophyta</taxon>
        <taxon>Magnoliopsida</taxon>
        <taxon>Liliopsida</taxon>
        <taxon>Zingiberales</taxon>
        <taxon>Musaceae</taxon>
        <taxon>Musa</taxon>
    </lineage>
</organism>
<dbReference type="EMBL" id="CP097509">
    <property type="protein sequence ID" value="URE17055.1"/>
    <property type="molecule type" value="Genomic_DNA"/>
</dbReference>
<evidence type="ECO:0000313" key="1">
    <source>
        <dbReference type="EMBL" id="URE17055.1"/>
    </source>
</evidence>
<dbReference type="Proteomes" id="UP001055439">
    <property type="component" value="Chromosome 7"/>
</dbReference>
<reference evidence="1" key="1">
    <citation type="submission" date="2022-05" db="EMBL/GenBank/DDBJ databases">
        <title>The Musa troglodytarum L. genome provides insights into the mechanism of non-climacteric behaviour and enrichment of carotenoids.</title>
        <authorList>
            <person name="Wang J."/>
        </authorList>
    </citation>
    <scope>NUCLEOTIDE SEQUENCE</scope>
    <source>
        <tissue evidence="1">Leaf</tissue>
    </source>
</reference>
<dbReference type="AlphaFoldDB" id="A0A9E7GLS1"/>
<dbReference type="OrthoDB" id="1813162at2759"/>
<accession>A0A9E7GLS1</accession>
<sequence length="97" mass="10019">MSRFSGLIPAGNLQSKPCASVAAIGCTILIPRLIPEQTLRPAPKGMISKSFPLTSMLSCRPPGRNLAGRNSSGSGHDAGSWVIAQMLTSSVAPLGTE</sequence>
<keyword evidence="2" id="KW-1185">Reference proteome</keyword>
<protein>
    <submittedName>
        <fullName evidence="1">Uncharacterized protein</fullName>
    </submittedName>
</protein>
<proteinExistence type="predicted"/>
<name>A0A9E7GLS1_9LILI</name>
<gene>
    <name evidence="1" type="ORF">MUK42_04280</name>
</gene>